<dbReference type="PANTHER" id="PTHR44196:SF1">
    <property type="entry name" value="DEHYDROGENASE_REDUCTASE SDR FAMILY MEMBER 7B"/>
    <property type="match status" value="1"/>
</dbReference>
<accession>A0A4V3DBL8</accession>
<feature type="transmembrane region" description="Helical" evidence="3">
    <location>
        <begin position="220"/>
        <end position="242"/>
    </location>
</feature>
<evidence type="ECO:0000256" key="3">
    <source>
        <dbReference type="SAM" id="Phobius"/>
    </source>
</evidence>
<proteinExistence type="inferred from homology"/>
<evidence type="ECO:0000256" key="2">
    <source>
        <dbReference type="ARBA" id="ARBA00023002"/>
    </source>
</evidence>
<gene>
    <name evidence="4" type="ORF">ATL17_1045</name>
</gene>
<comment type="similarity">
    <text evidence="1">Belongs to the short-chain dehydrogenases/reductases (SDR) family.</text>
</comment>
<sequence length="250" mass="27115">MSFKGKHFWITGASTGIGRALAKKLDAEGALVSVSARSEDKLHELEAEGENIRAFPLDVTDQSLMGAAIDMVADRAPIDHVVLGAGAWSIMDSDQMEMGPIRTGMEVNYFGTINAIDKLIPMMIARKAGHISIIASVAGYRGLPRSIAYSPTKAALINLAEILKVELEPHNIGVSIINPGFVDTPLTQDNPFPMPGIITADEAADAIYKGLSKGKFEISFPFGFTLLMKVLRVAPNWLYLFIMRRIKASI</sequence>
<dbReference type="AlphaFoldDB" id="A0A4V3DBL8"/>
<dbReference type="PANTHER" id="PTHR44196">
    <property type="entry name" value="DEHYDROGENASE/REDUCTASE SDR FAMILY MEMBER 7B"/>
    <property type="match status" value="1"/>
</dbReference>
<organism evidence="4 5">
    <name type="scientific">Maritalea mobilis</name>
    <dbReference type="NCBI Taxonomy" id="483324"/>
    <lineage>
        <taxon>Bacteria</taxon>
        <taxon>Pseudomonadati</taxon>
        <taxon>Pseudomonadota</taxon>
        <taxon>Alphaproteobacteria</taxon>
        <taxon>Hyphomicrobiales</taxon>
        <taxon>Devosiaceae</taxon>
        <taxon>Maritalea</taxon>
    </lineage>
</organism>
<protein>
    <submittedName>
        <fullName evidence="4">Short-subunit dehydrogenase</fullName>
    </submittedName>
</protein>
<dbReference type="Proteomes" id="UP000295391">
    <property type="component" value="Unassembled WGS sequence"/>
</dbReference>
<dbReference type="SUPFAM" id="SSF51735">
    <property type="entry name" value="NAD(P)-binding Rossmann-fold domains"/>
    <property type="match status" value="1"/>
</dbReference>
<reference evidence="4 5" key="1">
    <citation type="submission" date="2019-03" db="EMBL/GenBank/DDBJ databases">
        <title>Genomic Encyclopedia of Type Strains, Phase III (KMG-III): the genomes of soil and plant-associated and newly described type strains.</title>
        <authorList>
            <person name="Whitman W."/>
        </authorList>
    </citation>
    <scope>NUCLEOTIDE SEQUENCE [LARGE SCALE GENOMIC DNA]</scope>
    <source>
        <strain evidence="4 5">CGMCC 1.7002</strain>
    </source>
</reference>
<keyword evidence="3" id="KW-0812">Transmembrane</keyword>
<dbReference type="InterPro" id="IPR002347">
    <property type="entry name" value="SDR_fam"/>
</dbReference>
<dbReference type="EMBL" id="SNYR01000001">
    <property type="protein sequence ID" value="TDQ67038.1"/>
    <property type="molecule type" value="Genomic_DNA"/>
</dbReference>
<dbReference type="OrthoDB" id="335726at2"/>
<dbReference type="InterPro" id="IPR036291">
    <property type="entry name" value="NAD(P)-bd_dom_sf"/>
</dbReference>
<dbReference type="Gene3D" id="3.40.50.720">
    <property type="entry name" value="NAD(P)-binding Rossmann-like Domain"/>
    <property type="match status" value="1"/>
</dbReference>
<dbReference type="Pfam" id="PF00106">
    <property type="entry name" value="adh_short"/>
    <property type="match status" value="1"/>
</dbReference>
<name>A0A4V3DBL8_9HYPH</name>
<evidence type="ECO:0000256" key="1">
    <source>
        <dbReference type="ARBA" id="ARBA00006484"/>
    </source>
</evidence>
<evidence type="ECO:0000313" key="5">
    <source>
        <dbReference type="Proteomes" id="UP000295391"/>
    </source>
</evidence>
<dbReference type="GO" id="GO:0016491">
    <property type="term" value="F:oxidoreductase activity"/>
    <property type="evidence" value="ECO:0007669"/>
    <property type="project" value="UniProtKB-KW"/>
</dbReference>
<dbReference type="PRINTS" id="PR00081">
    <property type="entry name" value="GDHRDH"/>
</dbReference>
<dbReference type="GO" id="GO:0016020">
    <property type="term" value="C:membrane"/>
    <property type="evidence" value="ECO:0007669"/>
    <property type="project" value="TreeGrafter"/>
</dbReference>
<keyword evidence="2" id="KW-0560">Oxidoreductase</keyword>
<keyword evidence="3" id="KW-1133">Transmembrane helix</keyword>
<keyword evidence="3" id="KW-0472">Membrane</keyword>
<evidence type="ECO:0000313" key="4">
    <source>
        <dbReference type="EMBL" id="TDQ67038.1"/>
    </source>
</evidence>
<comment type="caution">
    <text evidence="4">The sequence shown here is derived from an EMBL/GenBank/DDBJ whole genome shotgun (WGS) entry which is preliminary data.</text>
</comment>
<keyword evidence="5" id="KW-1185">Reference proteome</keyword>
<dbReference type="RefSeq" id="WP_133571684.1">
    <property type="nucleotide sequence ID" value="NZ_SNYR01000001.1"/>
</dbReference>